<accession>A0A914RL01</accession>
<keyword evidence="2" id="KW-0472">Membrane</keyword>
<proteinExistence type="predicted"/>
<name>A0A914RL01_PAREQ</name>
<feature type="transmembrane region" description="Helical" evidence="2">
    <location>
        <begin position="255"/>
        <end position="274"/>
    </location>
</feature>
<dbReference type="AlphaFoldDB" id="A0A914RL01"/>
<feature type="transmembrane region" description="Helical" evidence="2">
    <location>
        <begin position="336"/>
        <end position="354"/>
    </location>
</feature>
<evidence type="ECO:0000313" key="4">
    <source>
        <dbReference type="WBParaSite" id="PEQ_0000718901-mRNA-1"/>
    </source>
</evidence>
<sequence length="492" mass="55717">MSVRIPNFVFRLQKLLGEIVRRRSSALHTPIFANENYIKSPTIYPQTISSKPSIGWRALRRIARLITYIVTIGFYPTDFGEESDRQQRSTYVQMFSECGFLNAPHTGSREDEKTPWIEDDDEAFSDDFPIRESTQISSAASPPTYEEPWDEESREREMASPITTPLGPSEMRHETGRMVARSSQPVVESTKGIFETVAIETLVFIFAVCMVPVTLVRSAIRFFSTSPSPVAHVGTPSSKSDYMVGRACGIVAECLYAFVTALLSSFVFLFSLLVRMSRYIRENAPLFFANLISWSPSSQQRSVHAMTTRAMSRGTVMPAEGQQHSSRVHKRRYKRCLIWLIPLIALLLLAGLVGKRCYEDGDFDEKIELLQYPSVLLGRTYEAASSTSRSIWTKICRLVTATGRTAYALKERIIMACKFTLAASGAVELFDIFLIMTKVPSVMQQRVNYQNNSMQDAMVYQIALFDKQRDSESRVNVFSAFIFRGMRGSMDF</sequence>
<organism evidence="3 4">
    <name type="scientific">Parascaris equorum</name>
    <name type="common">Equine roundworm</name>
    <dbReference type="NCBI Taxonomy" id="6256"/>
    <lineage>
        <taxon>Eukaryota</taxon>
        <taxon>Metazoa</taxon>
        <taxon>Ecdysozoa</taxon>
        <taxon>Nematoda</taxon>
        <taxon>Chromadorea</taxon>
        <taxon>Rhabditida</taxon>
        <taxon>Spirurina</taxon>
        <taxon>Ascaridomorpha</taxon>
        <taxon>Ascaridoidea</taxon>
        <taxon>Ascarididae</taxon>
        <taxon>Parascaris</taxon>
    </lineage>
</organism>
<feature type="region of interest" description="Disordered" evidence="1">
    <location>
        <begin position="132"/>
        <end position="170"/>
    </location>
</feature>
<keyword evidence="3" id="KW-1185">Reference proteome</keyword>
<keyword evidence="2" id="KW-1133">Transmembrane helix</keyword>
<evidence type="ECO:0000256" key="2">
    <source>
        <dbReference type="SAM" id="Phobius"/>
    </source>
</evidence>
<reference evidence="4" key="1">
    <citation type="submission" date="2022-11" db="UniProtKB">
        <authorList>
            <consortium name="WormBaseParasite"/>
        </authorList>
    </citation>
    <scope>IDENTIFICATION</scope>
</reference>
<keyword evidence="2" id="KW-0812">Transmembrane</keyword>
<dbReference type="WBParaSite" id="PEQ_0000718901-mRNA-1">
    <property type="protein sequence ID" value="PEQ_0000718901-mRNA-1"/>
    <property type="gene ID" value="PEQ_0000718901"/>
</dbReference>
<protein>
    <submittedName>
        <fullName evidence="4">Transmembrane protein</fullName>
    </submittedName>
</protein>
<evidence type="ECO:0000313" key="3">
    <source>
        <dbReference type="Proteomes" id="UP000887564"/>
    </source>
</evidence>
<evidence type="ECO:0000256" key="1">
    <source>
        <dbReference type="SAM" id="MobiDB-lite"/>
    </source>
</evidence>
<feature type="compositionally biased region" description="Polar residues" evidence="1">
    <location>
        <begin position="132"/>
        <end position="141"/>
    </location>
</feature>
<dbReference type="Proteomes" id="UP000887564">
    <property type="component" value="Unplaced"/>
</dbReference>